<comment type="cofactor">
    <cofactor evidence="1">
        <name>Zn(2+)</name>
        <dbReference type="ChEBI" id="CHEBI:29105"/>
    </cofactor>
</comment>
<dbReference type="GO" id="GO:0008270">
    <property type="term" value="F:zinc ion binding"/>
    <property type="evidence" value="ECO:0007669"/>
    <property type="project" value="InterPro"/>
</dbReference>
<dbReference type="AlphaFoldDB" id="L0WBP0"/>
<keyword evidence="7" id="KW-0223">Dioxygenase</keyword>
<dbReference type="PIRSF" id="PIRSF006157">
    <property type="entry name" value="Doxgns_DODA"/>
    <property type="match status" value="1"/>
</dbReference>
<dbReference type="OrthoDB" id="9790889at2"/>
<accession>L0WBP0</accession>
<name>L0WBP0_9GAMM</name>
<proteinExistence type="inferred from homology"/>
<keyword evidence="4" id="KW-0862">Zinc</keyword>
<gene>
    <name evidence="7" type="ORF">A11A3_13255</name>
</gene>
<evidence type="ECO:0000259" key="6">
    <source>
        <dbReference type="Pfam" id="PF02900"/>
    </source>
</evidence>
<dbReference type="CDD" id="cd07363">
    <property type="entry name" value="45_DOPA_Dioxygenase"/>
    <property type="match status" value="1"/>
</dbReference>
<evidence type="ECO:0000256" key="2">
    <source>
        <dbReference type="ARBA" id="ARBA00007581"/>
    </source>
</evidence>
<comment type="similarity">
    <text evidence="2">Belongs to the DODA-type extradiol aromatic ring-opening dioxygenase family.</text>
</comment>
<evidence type="ECO:0000256" key="3">
    <source>
        <dbReference type="ARBA" id="ARBA00022723"/>
    </source>
</evidence>
<dbReference type="GO" id="GO:0008198">
    <property type="term" value="F:ferrous iron binding"/>
    <property type="evidence" value="ECO:0007669"/>
    <property type="project" value="InterPro"/>
</dbReference>
<comment type="caution">
    <text evidence="7">The sequence shown here is derived from an EMBL/GenBank/DDBJ whole genome shotgun (WGS) entry which is preliminary data.</text>
</comment>
<evidence type="ECO:0000256" key="4">
    <source>
        <dbReference type="ARBA" id="ARBA00022833"/>
    </source>
</evidence>
<keyword evidence="3" id="KW-0479">Metal-binding</keyword>
<evidence type="ECO:0000313" key="7">
    <source>
        <dbReference type="EMBL" id="EKF73507.1"/>
    </source>
</evidence>
<evidence type="ECO:0000256" key="5">
    <source>
        <dbReference type="ARBA" id="ARBA00023002"/>
    </source>
</evidence>
<dbReference type="RefSeq" id="WP_008929821.1">
    <property type="nucleotide sequence ID" value="NZ_AMRJ01000024.1"/>
</dbReference>
<dbReference type="eggNOG" id="COG3384">
    <property type="taxonomic scope" value="Bacteria"/>
</dbReference>
<dbReference type="SUPFAM" id="SSF53213">
    <property type="entry name" value="LigB-like"/>
    <property type="match status" value="1"/>
</dbReference>
<dbReference type="InterPro" id="IPR004183">
    <property type="entry name" value="Xdiol_dOase_suB"/>
</dbReference>
<reference evidence="7 8" key="1">
    <citation type="journal article" date="2012" name="J. Bacteriol.">
        <title>Genome Sequence of the Alkane-Degrading Bacterium Alcanivorax hongdengensis Type Strain A-11-3.</title>
        <authorList>
            <person name="Lai Q."/>
            <person name="Shao Z."/>
        </authorList>
    </citation>
    <scope>NUCLEOTIDE SEQUENCE [LARGE SCALE GENOMIC DNA]</scope>
    <source>
        <strain evidence="7 8">A-11-3</strain>
    </source>
</reference>
<feature type="domain" description="Extradiol ring-cleavage dioxygenase class III enzyme subunit B" evidence="6">
    <location>
        <begin position="27"/>
        <end position="241"/>
    </location>
</feature>
<dbReference type="Proteomes" id="UP000010164">
    <property type="component" value="Unassembled WGS sequence"/>
</dbReference>
<sequence length="261" mass="27683">MATVYLTHGGGPLPLLGDPGHRALVASLRELASALPRPRAIVLVSAHWETAQPCLTGAANPSLMYDYYGFPEPAYSLRYPASGEPVLAERLASALTDAGMPTTVDPQRGFDHGMFVPLTLLYPDASVPVVQLSLMHSLDPAAHLAMGRALAPLLGDDVMLIGSGSSFHNMPVLMGRGDEAGLQANRQFEQWLASTCTDPTLSAAQREAALVDWRRAPGGAVSHPREEHLMPLMVCAGAAGRPADRIFQGAMGAVQVSSLLW</sequence>
<dbReference type="EMBL" id="AMRJ01000024">
    <property type="protein sequence ID" value="EKF73507.1"/>
    <property type="molecule type" value="Genomic_DNA"/>
</dbReference>
<dbReference type="Pfam" id="PF02900">
    <property type="entry name" value="LigB"/>
    <property type="match status" value="1"/>
</dbReference>
<dbReference type="PATRIC" id="fig|1177179.3.peg.2633"/>
<dbReference type="PANTHER" id="PTHR30096:SF0">
    <property type="entry name" value="4,5-DOPA DIOXYGENASE EXTRADIOL-LIKE PROTEIN"/>
    <property type="match status" value="1"/>
</dbReference>
<keyword evidence="5" id="KW-0560">Oxidoreductase</keyword>
<evidence type="ECO:0000256" key="1">
    <source>
        <dbReference type="ARBA" id="ARBA00001947"/>
    </source>
</evidence>
<organism evidence="7 8">
    <name type="scientific">Alcanivorax hongdengensis A-11-3</name>
    <dbReference type="NCBI Taxonomy" id="1177179"/>
    <lineage>
        <taxon>Bacteria</taxon>
        <taxon>Pseudomonadati</taxon>
        <taxon>Pseudomonadota</taxon>
        <taxon>Gammaproteobacteria</taxon>
        <taxon>Oceanospirillales</taxon>
        <taxon>Alcanivoracaceae</taxon>
        <taxon>Alcanivorax</taxon>
    </lineage>
</organism>
<evidence type="ECO:0000313" key="8">
    <source>
        <dbReference type="Proteomes" id="UP000010164"/>
    </source>
</evidence>
<dbReference type="STRING" id="1177179.A11A3_13255"/>
<protein>
    <submittedName>
        <fullName evidence="7">Extradiol ring-cleavage dioxygenase class III protein subunit B</fullName>
    </submittedName>
</protein>
<dbReference type="Gene3D" id="3.40.830.10">
    <property type="entry name" value="LigB-like"/>
    <property type="match status" value="1"/>
</dbReference>
<dbReference type="GO" id="GO:0016702">
    <property type="term" value="F:oxidoreductase activity, acting on single donors with incorporation of molecular oxygen, incorporation of two atoms of oxygen"/>
    <property type="evidence" value="ECO:0007669"/>
    <property type="project" value="UniProtKB-ARBA"/>
</dbReference>
<keyword evidence="8" id="KW-1185">Reference proteome</keyword>
<dbReference type="InterPro" id="IPR014436">
    <property type="entry name" value="Extradiol_dOase_DODA"/>
</dbReference>
<dbReference type="PANTHER" id="PTHR30096">
    <property type="entry name" value="4,5-DOPA DIOXYGENASE EXTRADIOL-LIKE PROTEIN"/>
    <property type="match status" value="1"/>
</dbReference>